<dbReference type="EC" id="2.7.13.3" evidence="2"/>
<evidence type="ECO:0000256" key="3">
    <source>
        <dbReference type="ARBA" id="ARBA00022553"/>
    </source>
</evidence>
<dbReference type="PROSITE" id="PS50110">
    <property type="entry name" value="RESPONSE_REGULATORY"/>
    <property type="match status" value="1"/>
</dbReference>
<dbReference type="RefSeq" id="WP_093834222.1">
    <property type="nucleotide sequence ID" value="NZ_FOLQ01000030.1"/>
</dbReference>
<dbReference type="Gene3D" id="3.40.50.2300">
    <property type="match status" value="1"/>
</dbReference>
<dbReference type="InterPro" id="IPR001789">
    <property type="entry name" value="Sig_transdc_resp-reg_receiver"/>
</dbReference>
<keyword evidence="3 4" id="KW-0597">Phosphoprotein</keyword>
<dbReference type="GO" id="GO:0003677">
    <property type="term" value="F:DNA binding"/>
    <property type="evidence" value="ECO:0007669"/>
    <property type="project" value="UniProtKB-KW"/>
</dbReference>
<dbReference type="SUPFAM" id="SSF52172">
    <property type="entry name" value="CheY-like"/>
    <property type="match status" value="1"/>
</dbReference>
<dbReference type="InterPro" id="IPR003594">
    <property type="entry name" value="HATPase_dom"/>
</dbReference>
<accession>A0A1I2G9I2</accession>
<feature type="modified residue" description="4-aspartylphosphate" evidence="4">
    <location>
        <position position="53"/>
    </location>
</feature>
<dbReference type="EMBL" id="FOLQ01000030">
    <property type="protein sequence ID" value="SFF13819.1"/>
    <property type="molecule type" value="Genomic_DNA"/>
</dbReference>
<dbReference type="AlphaFoldDB" id="A0A1I2G9I2"/>
<keyword evidence="7" id="KW-0238">DNA-binding</keyword>
<evidence type="ECO:0000259" key="5">
    <source>
        <dbReference type="PROSITE" id="PS50109"/>
    </source>
</evidence>
<gene>
    <name evidence="7" type="ORF">SAMN05216167_13051</name>
</gene>
<dbReference type="CDD" id="cd00082">
    <property type="entry name" value="HisKA"/>
    <property type="match status" value="1"/>
</dbReference>
<dbReference type="InterPro" id="IPR005467">
    <property type="entry name" value="His_kinase_dom"/>
</dbReference>
<dbReference type="InterPro" id="IPR003661">
    <property type="entry name" value="HisK_dim/P_dom"/>
</dbReference>
<dbReference type="CDD" id="cd17574">
    <property type="entry name" value="REC_OmpR"/>
    <property type="match status" value="1"/>
</dbReference>
<dbReference type="PANTHER" id="PTHR43547:SF2">
    <property type="entry name" value="HYBRID SIGNAL TRANSDUCTION HISTIDINE KINASE C"/>
    <property type="match status" value="1"/>
</dbReference>
<dbReference type="GO" id="GO:0000155">
    <property type="term" value="F:phosphorelay sensor kinase activity"/>
    <property type="evidence" value="ECO:0007669"/>
    <property type="project" value="InterPro"/>
</dbReference>
<feature type="domain" description="Response regulatory" evidence="6">
    <location>
        <begin position="4"/>
        <end position="120"/>
    </location>
</feature>
<evidence type="ECO:0000259" key="6">
    <source>
        <dbReference type="PROSITE" id="PS50110"/>
    </source>
</evidence>
<dbReference type="OrthoDB" id="9781208at2"/>
<dbReference type="Proteomes" id="UP000198598">
    <property type="component" value="Unassembled WGS sequence"/>
</dbReference>
<dbReference type="InterPro" id="IPR036890">
    <property type="entry name" value="HATPase_C_sf"/>
</dbReference>
<dbReference type="Pfam" id="PF00072">
    <property type="entry name" value="Response_reg"/>
    <property type="match status" value="1"/>
</dbReference>
<dbReference type="SMART" id="SM00387">
    <property type="entry name" value="HATPase_c"/>
    <property type="match status" value="1"/>
</dbReference>
<protein>
    <recommendedName>
        <fullName evidence="2">histidine kinase</fullName>
        <ecNumber evidence="2">2.7.13.3</ecNumber>
    </recommendedName>
</protein>
<dbReference type="Gene3D" id="1.10.287.130">
    <property type="match status" value="1"/>
</dbReference>
<feature type="domain" description="Histidine kinase" evidence="5">
    <location>
        <begin position="144"/>
        <end position="364"/>
    </location>
</feature>
<evidence type="ECO:0000256" key="2">
    <source>
        <dbReference type="ARBA" id="ARBA00012438"/>
    </source>
</evidence>
<dbReference type="Gene3D" id="3.30.565.10">
    <property type="entry name" value="Histidine kinase-like ATPase, C-terminal domain"/>
    <property type="match status" value="1"/>
</dbReference>
<dbReference type="STRING" id="662367.SAMN05216167_13051"/>
<keyword evidence="8" id="KW-1185">Reference proteome</keyword>
<proteinExistence type="predicted"/>
<dbReference type="SMART" id="SM00448">
    <property type="entry name" value="REC"/>
    <property type="match status" value="1"/>
</dbReference>
<reference evidence="7 8" key="1">
    <citation type="submission" date="2016-10" db="EMBL/GenBank/DDBJ databases">
        <authorList>
            <person name="de Groot N.N."/>
        </authorList>
    </citation>
    <scope>NUCLEOTIDE SEQUENCE [LARGE SCALE GENOMIC DNA]</scope>
    <source>
        <strain evidence="7 8">DSM 26130</strain>
    </source>
</reference>
<sequence>MKTQLLVIEDELSIRENVAELLTLQGFMVDTAADGHEGINRAIQSQPDLILCDVMMPGMNGYQVLESIRAHRSLSHVPFIFLTARAEPDDLRQGMVSGADDYLIKPFTSKDLLKSIETRLKREQIRNNQLQVQLTDYLTNLGRVTIHEHNTPLAGIMGFIGLLKEDHPTLDSSEMESMLDQMMRCCLRLKRTLENERLTNLLIHPHGSAEYDALSQGNSYVFDALVKRLKQTIEKEHEQPATILIATEMAHLRVPPHSLTKILEELIDNAIKFSERGREVCVSGLISEEYYQLTITNWGRAFKSSDILRIAPYTQFDRNYYEQQGSGLGLFIVKTLIEMNQGHLQIDSKPEGLTKVTLQLSLMDRVLSLNKSA</sequence>
<organism evidence="7 8">
    <name type="scientific">Spirosoma endophyticum</name>
    <dbReference type="NCBI Taxonomy" id="662367"/>
    <lineage>
        <taxon>Bacteria</taxon>
        <taxon>Pseudomonadati</taxon>
        <taxon>Bacteroidota</taxon>
        <taxon>Cytophagia</taxon>
        <taxon>Cytophagales</taxon>
        <taxon>Cytophagaceae</taxon>
        <taxon>Spirosoma</taxon>
    </lineage>
</organism>
<evidence type="ECO:0000313" key="7">
    <source>
        <dbReference type="EMBL" id="SFF13819.1"/>
    </source>
</evidence>
<dbReference type="InterPro" id="IPR011006">
    <property type="entry name" value="CheY-like_superfamily"/>
</dbReference>
<dbReference type="SUPFAM" id="SSF55874">
    <property type="entry name" value="ATPase domain of HSP90 chaperone/DNA topoisomerase II/histidine kinase"/>
    <property type="match status" value="1"/>
</dbReference>
<dbReference type="SUPFAM" id="SSF47384">
    <property type="entry name" value="Homodimeric domain of signal transducing histidine kinase"/>
    <property type="match status" value="1"/>
</dbReference>
<name>A0A1I2G9I2_9BACT</name>
<evidence type="ECO:0000256" key="1">
    <source>
        <dbReference type="ARBA" id="ARBA00000085"/>
    </source>
</evidence>
<comment type="catalytic activity">
    <reaction evidence="1">
        <text>ATP + protein L-histidine = ADP + protein N-phospho-L-histidine.</text>
        <dbReference type="EC" id="2.7.13.3"/>
    </reaction>
</comment>
<evidence type="ECO:0000313" key="8">
    <source>
        <dbReference type="Proteomes" id="UP000198598"/>
    </source>
</evidence>
<dbReference type="InterPro" id="IPR036097">
    <property type="entry name" value="HisK_dim/P_sf"/>
</dbReference>
<dbReference type="Pfam" id="PF02518">
    <property type="entry name" value="HATPase_c"/>
    <property type="match status" value="1"/>
</dbReference>
<dbReference type="PROSITE" id="PS50109">
    <property type="entry name" value="HIS_KIN"/>
    <property type="match status" value="1"/>
</dbReference>
<evidence type="ECO:0000256" key="4">
    <source>
        <dbReference type="PROSITE-ProRule" id="PRU00169"/>
    </source>
</evidence>
<dbReference type="PANTHER" id="PTHR43547">
    <property type="entry name" value="TWO-COMPONENT HISTIDINE KINASE"/>
    <property type="match status" value="1"/>
</dbReference>